<dbReference type="RefSeq" id="WP_345686730.1">
    <property type="nucleotide sequence ID" value="NZ_BAABIT010000001.1"/>
</dbReference>
<organism evidence="2 3">
    <name type="scientific">Streptomyces coeruleoprunus</name>
    <dbReference type="NCBI Taxonomy" id="285563"/>
    <lineage>
        <taxon>Bacteria</taxon>
        <taxon>Bacillati</taxon>
        <taxon>Actinomycetota</taxon>
        <taxon>Actinomycetes</taxon>
        <taxon>Kitasatosporales</taxon>
        <taxon>Streptomycetaceae</taxon>
        <taxon>Streptomyces</taxon>
    </lineage>
</organism>
<sequence length="44" mass="4674">MDQTCEPLTSGGNSTITNGNEQDALDKCVQIPVRTEGAQDGELH</sequence>
<keyword evidence="3" id="KW-1185">Reference proteome</keyword>
<dbReference type="EMBL" id="JBHSJD010000014">
    <property type="protein sequence ID" value="MFC5024463.1"/>
    <property type="molecule type" value="Genomic_DNA"/>
</dbReference>
<reference evidence="3" key="1">
    <citation type="journal article" date="2019" name="Int. J. Syst. Evol. Microbiol.">
        <title>The Global Catalogue of Microorganisms (GCM) 10K type strain sequencing project: providing services to taxonomists for standard genome sequencing and annotation.</title>
        <authorList>
            <consortium name="The Broad Institute Genomics Platform"/>
            <consortium name="The Broad Institute Genome Sequencing Center for Infectious Disease"/>
            <person name="Wu L."/>
            <person name="Ma J."/>
        </authorList>
    </citation>
    <scope>NUCLEOTIDE SEQUENCE [LARGE SCALE GENOMIC DNA]</scope>
    <source>
        <strain evidence="3">CGMCC 4.1648</strain>
    </source>
</reference>
<gene>
    <name evidence="2" type="ORF">ACFPM3_20245</name>
</gene>
<evidence type="ECO:0000256" key="1">
    <source>
        <dbReference type="SAM" id="MobiDB-lite"/>
    </source>
</evidence>
<dbReference type="Proteomes" id="UP001595829">
    <property type="component" value="Unassembled WGS sequence"/>
</dbReference>
<evidence type="ECO:0000313" key="2">
    <source>
        <dbReference type="EMBL" id="MFC5024463.1"/>
    </source>
</evidence>
<proteinExistence type="predicted"/>
<evidence type="ECO:0000313" key="3">
    <source>
        <dbReference type="Proteomes" id="UP001595829"/>
    </source>
</evidence>
<feature type="compositionally biased region" description="Polar residues" evidence="1">
    <location>
        <begin position="1"/>
        <end position="21"/>
    </location>
</feature>
<feature type="region of interest" description="Disordered" evidence="1">
    <location>
        <begin position="1"/>
        <end position="24"/>
    </location>
</feature>
<accession>A0ABV9XJZ9</accession>
<comment type="caution">
    <text evidence="2">The sequence shown here is derived from an EMBL/GenBank/DDBJ whole genome shotgun (WGS) entry which is preliminary data.</text>
</comment>
<protein>
    <submittedName>
        <fullName evidence="2">Uncharacterized protein</fullName>
    </submittedName>
</protein>
<name>A0ABV9XJZ9_9ACTN</name>